<feature type="domain" description="Acyltransferase 3" evidence="4">
    <location>
        <begin position="16"/>
        <end position="347"/>
    </location>
</feature>
<accession>A0A942T066</accession>
<dbReference type="AlphaFoldDB" id="A0A942T066"/>
<dbReference type="Pfam" id="PF19040">
    <property type="entry name" value="SGNH"/>
    <property type="match status" value="1"/>
</dbReference>
<keyword evidence="6" id="KW-0012">Acyltransferase</keyword>
<evidence type="ECO:0000313" key="6">
    <source>
        <dbReference type="EMBL" id="MBS4183644.1"/>
    </source>
</evidence>
<feature type="transmembrane region" description="Helical" evidence="3">
    <location>
        <begin position="154"/>
        <end position="170"/>
    </location>
</feature>
<dbReference type="GO" id="GO:0016020">
    <property type="term" value="C:membrane"/>
    <property type="evidence" value="ECO:0007669"/>
    <property type="project" value="TreeGrafter"/>
</dbReference>
<organism evidence="6">
    <name type="scientific">Neobacillus citreus</name>
    <dbReference type="NCBI Taxonomy" id="2833578"/>
    <lineage>
        <taxon>Bacteria</taxon>
        <taxon>Bacillati</taxon>
        <taxon>Bacillota</taxon>
        <taxon>Bacilli</taxon>
        <taxon>Bacillales</taxon>
        <taxon>Bacillaceae</taxon>
        <taxon>Neobacillus</taxon>
    </lineage>
</organism>
<keyword evidence="3" id="KW-0812">Transmembrane</keyword>
<feature type="transmembrane region" description="Helical" evidence="3">
    <location>
        <begin position="270"/>
        <end position="289"/>
    </location>
</feature>
<dbReference type="GO" id="GO:0016747">
    <property type="term" value="F:acyltransferase activity, transferring groups other than amino-acyl groups"/>
    <property type="evidence" value="ECO:0007669"/>
    <property type="project" value="InterPro"/>
</dbReference>
<keyword evidence="3" id="KW-0472">Membrane</keyword>
<feature type="transmembrane region" description="Helical" evidence="3">
    <location>
        <begin position="335"/>
        <end position="352"/>
    </location>
</feature>
<feature type="transmembrane region" description="Helical" evidence="3">
    <location>
        <begin position="20"/>
        <end position="35"/>
    </location>
</feature>
<evidence type="ECO:0000259" key="4">
    <source>
        <dbReference type="Pfam" id="PF01757"/>
    </source>
</evidence>
<feature type="transmembrane region" description="Helical" evidence="3">
    <location>
        <begin position="41"/>
        <end position="61"/>
    </location>
</feature>
<dbReference type="PANTHER" id="PTHR23028">
    <property type="entry name" value="ACETYLTRANSFERASE"/>
    <property type="match status" value="1"/>
</dbReference>
<feature type="transmembrane region" description="Helical" evidence="3">
    <location>
        <begin position="82"/>
        <end position="102"/>
    </location>
</feature>
<comment type="caution">
    <text evidence="6">The sequence shown here is derived from an EMBL/GenBank/DDBJ whole genome shotgun (WGS) entry which is preliminary data.</text>
</comment>
<sequence>MGIRRSIIDTRGFRRDIQGLRAVAVALVVVYHLFPKHLSGGFVGVDVFFVISGFLISGHLLREVTATGRVDVPRFWLRRARRLLPAAVVVILAVAAIALLVVPMTAWRELGVQTFASLFYFENWRLALNADSYTAAAPSSSPFQHFWSLSVEEQFYIFWPFVFLVMALFARRDRGTARGRTLTLVVVAAIAGVSFAYSVWFTDHSRAAAYFVTPTRIWELAAGALLAFVPAQARLGVLWTEVLRWGGLGVIAATALLYTDATPFPGSAALVPVLGAAAFVLAGSTGTPVGHGSPLSWRPVQRTGDVSYSLYLWHWPLIVLTTTALDRVLLPLEKIGILGLSVALASLSYAYVENRWRARPVRRHAPPRRPRRLLTAASGLAVLAVAVSGAALITVPQRVADQAAANAGERAGAAAAVRGDYATTTIGGPVPAPVGANQDNWTADHPDCQQKLGRFTGLTTCQVGAPNADADLRVALVGDSHAGHWEPAVEEIADQQDWAVTTYVRSACPITTVRATGSSDHDDACSKWNDAVLTDLAAKHYDAVIVASASYTAFPRTAHTSPEEEAVAGYSGAWDRMQATGARVVALEDNPDPTAAGIADIDACVSEHADDLGPCLFPRPRDDADPQVEAGSRAEVPVVDTTDFFCNNRVCSPIIGGVLVYQDRTHITATYADSIAPFLGKRLVPLVNG</sequence>
<feature type="transmembrane region" description="Helical" evidence="3">
    <location>
        <begin position="310"/>
        <end position="329"/>
    </location>
</feature>
<dbReference type="PANTHER" id="PTHR23028:SF53">
    <property type="entry name" value="ACYL_TRANSF_3 DOMAIN-CONTAINING PROTEIN"/>
    <property type="match status" value="1"/>
</dbReference>
<dbReference type="GO" id="GO:0009103">
    <property type="term" value="P:lipopolysaccharide biosynthetic process"/>
    <property type="evidence" value="ECO:0007669"/>
    <property type="project" value="TreeGrafter"/>
</dbReference>
<dbReference type="InterPro" id="IPR050879">
    <property type="entry name" value="Acyltransferase_3"/>
</dbReference>
<comment type="subcellular location">
    <subcellularLocation>
        <location evidence="1">Membrane</location>
    </subcellularLocation>
</comment>
<evidence type="ECO:0000256" key="3">
    <source>
        <dbReference type="SAM" id="Phobius"/>
    </source>
</evidence>
<evidence type="ECO:0000256" key="1">
    <source>
        <dbReference type="ARBA" id="ARBA00004370"/>
    </source>
</evidence>
<evidence type="ECO:0000259" key="5">
    <source>
        <dbReference type="Pfam" id="PF19040"/>
    </source>
</evidence>
<gene>
    <name evidence="6" type="ORF">KHB02_19835</name>
</gene>
<protein>
    <submittedName>
        <fullName evidence="6">Acyltransferase</fullName>
    </submittedName>
</protein>
<dbReference type="InterPro" id="IPR002656">
    <property type="entry name" value="Acyl_transf_3_dom"/>
</dbReference>
<proteinExistence type="inferred from homology"/>
<feature type="transmembrane region" description="Helical" evidence="3">
    <location>
        <begin position="242"/>
        <end position="258"/>
    </location>
</feature>
<name>A0A942T066_9BACI</name>
<feature type="transmembrane region" description="Helical" evidence="3">
    <location>
        <begin position="182"/>
        <end position="201"/>
    </location>
</feature>
<feature type="transmembrane region" description="Helical" evidence="3">
    <location>
        <begin position="207"/>
        <end position="230"/>
    </location>
</feature>
<feature type="transmembrane region" description="Helical" evidence="3">
    <location>
        <begin position="373"/>
        <end position="393"/>
    </location>
</feature>
<dbReference type="InterPro" id="IPR043968">
    <property type="entry name" value="SGNH"/>
</dbReference>
<reference evidence="6" key="1">
    <citation type="submission" date="2021-05" db="EMBL/GenBank/DDBJ databases">
        <title>Novel Bacillus species.</title>
        <authorList>
            <person name="Liu G."/>
        </authorList>
    </citation>
    <scope>NUCLEOTIDE SEQUENCE</scope>
    <source>
        <strain evidence="6">FJAT-50051</strain>
    </source>
</reference>
<keyword evidence="3" id="KW-1133">Transmembrane helix</keyword>
<comment type="similarity">
    <text evidence="2">Belongs to the acyltransferase 3 family.</text>
</comment>
<feature type="domain" description="SGNH" evidence="5">
    <location>
        <begin position="448"/>
        <end position="679"/>
    </location>
</feature>
<keyword evidence="6" id="KW-0808">Transferase</keyword>
<dbReference type="EMBL" id="JAGYPE010000003">
    <property type="protein sequence ID" value="MBS4183644.1"/>
    <property type="molecule type" value="Genomic_DNA"/>
</dbReference>
<dbReference type="Pfam" id="PF01757">
    <property type="entry name" value="Acyl_transf_3"/>
    <property type="match status" value="1"/>
</dbReference>
<evidence type="ECO:0000256" key="2">
    <source>
        <dbReference type="ARBA" id="ARBA00007400"/>
    </source>
</evidence>